<keyword evidence="3" id="KW-1185">Reference proteome</keyword>
<evidence type="ECO:0000313" key="3">
    <source>
        <dbReference type="Proteomes" id="UP000044841"/>
    </source>
</evidence>
<sequence length="400" mass="42621">MSRSMTTDDTNWPALGKSAPSAARVQPVCTSVSSFEKSLTGVEEQRLSSAAISNPSVRPTYPRLTIKTDPEARTISFSQVVRRGSPPPQPASPTLVLLPLSKPSTQPATRPDAGVDLGRLTRYSTVATAADNFPPLSPTTTTTILSPAVIVNKDSSKPLPARKNSYAAATGGKPRSTVTGANVVSESPVSMAKVISLNIGSVSVPVPDIRPATPSVQTPPRKRRGTSAPNNTLSPPVLEGRNRSASVSSVATSVITTSSRGPASSKTSVCHTPVCDDGDLEWQVRLAALARALSGRDRVAWEKILRSDPKDTSKMKWNTFDKALKALGFKPQARGGSETEYTPDPEYFGTKAQPISYHRPHPGADFTLGDLKAKSNSFRQQYATAVAVLHEAWGLVDTRR</sequence>
<feature type="compositionally biased region" description="Polar residues" evidence="1">
    <location>
        <begin position="47"/>
        <end position="57"/>
    </location>
</feature>
<protein>
    <submittedName>
        <fullName evidence="2">Uncharacterized protein</fullName>
    </submittedName>
</protein>
<reference evidence="2 3" key="1">
    <citation type="submission" date="2015-07" db="EMBL/GenBank/DDBJ databases">
        <authorList>
            <person name="Noorani M."/>
        </authorList>
    </citation>
    <scope>NUCLEOTIDE SEQUENCE [LARGE SCALE GENOMIC DNA]</scope>
    <source>
        <strain evidence="2">BBA 69670</strain>
    </source>
</reference>
<feature type="compositionally biased region" description="Polar residues" evidence="1">
    <location>
        <begin position="1"/>
        <end position="10"/>
    </location>
</feature>
<feature type="region of interest" description="Disordered" evidence="1">
    <location>
        <begin position="1"/>
        <end position="27"/>
    </location>
</feature>
<name>A0A0K6GCJ0_9AGAM</name>
<dbReference type="EMBL" id="CYGV01001667">
    <property type="protein sequence ID" value="CUA76328.1"/>
    <property type="molecule type" value="Genomic_DNA"/>
</dbReference>
<accession>A0A0K6GCJ0</accession>
<evidence type="ECO:0000313" key="2">
    <source>
        <dbReference type="EMBL" id="CUA76328.1"/>
    </source>
</evidence>
<feature type="region of interest" description="Disordered" evidence="1">
    <location>
        <begin position="39"/>
        <end position="69"/>
    </location>
</feature>
<feature type="region of interest" description="Disordered" evidence="1">
    <location>
        <begin position="206"/>
        <end position="245"/>
    </location>
</feature>
<evidence type="ECO:0000256" key="1">
    <source>
        <dbReference type="SAM" id="MobiDB-lite"/>
    </source>
</evidence>
<proteinExistence type="predicted"/>
<dbReference type="Proteomes" id="UP000044841">
    <property type="component" value="Unassembled WGS sequence"/>
</dbReference>
<organism evidence="2 3">
    <name type="scientific">Rhizoctonia solani</name>
    <dbReference type="NCBI Taxonomy" id="456999"/>
    <lineage>
        <taxon>Eukaryota</taxon>
        <taxon>Fungi</taxon>
        <taxon>Dikarya</taxon>
        <taxon>Basidiomycota</taxon>
        <taxon>Agaricomycotina</taxon>
        <taxon>Agaricomycetes</taxon>
        <taxon>Cantharellales</taxon>
        <taxon>Ceratobasidiaceae</taxon>
        <taxon>Rhizoctonia</taxon>
    </lineage>
</organism>
<dbReference type="AlphaFoldDB" id="A0A0K6GCJ0"/>
<feature type="region of interest" description="Disordered" evidence="1">
    <location>
        <begin position="160"/>
        <end position="179"/>
    </location>
</feature>
<gene>
    <name evidence="2" type="ORF">RSOLAG22IIIB_06207</name>
</gene>